<accession>A0ABV6J2X8</accession>
<dbReference type="Proteomes" id="UP001589818">
    <property type="component" value="Unassembled WGS sequence"/>
</dbReference>
<sequence>MNHRIRNPLVIGIGGGTGSGKTTLTDRLEADLHMFNVRVLHTDRYYVRNRPKGVAPISGKEYEDFNHPAAVDLTRIIADLTRIANDGETEVVIIEGFLVLHFAMLREWTDLKLYVECQSDERLARRIQRFSQQGYNYEEIVTEYLDFVRYRHDEFVEPTKWYADLIVNGSGSMETGYRMLFKMIQQELQERKALRF</sequence>
<comment type="caution">
    <text evidence="2">The sequence shown here is derived from an EMBL/GenBank/DDBJ whole genome shotgun (WGS) entry which is preliminary data.</text>
</comment>
<evidence type="ECO:0000313" key="3">
    <source>
        <dbReference type="Proteomes" id="UP001589818"/>
    </source>
</evidence>
<dbReference type="RefSeq" id="WP_204820907.1">
    <property type="nucleotide sequence ID" value="NZ_JANHOF010000003.1"/>
</dbReference>
<dbReference type="PANTHER" id="PTHR10285">
    <property type="entry name" value="URIDINE KINASE"/>
    <property type="match status" value="1"/>
</dbReference>
<dbReference type="EMBL" id="JBHLVF010000006">
    <property type="protein sequence ID" value="MFC0390226.1"/>
    <property type="molecule type" value="Genomic_DNA"/>
</dbReference>
<dbReference type="InterPro" id="IPR006083">
    <property type="entry name" value="PRK/URK"/>
</dbReference>
<feature type="domain" description="Phosphoribulokinase/uridine kinase" evidence="1">
    <location>
        <begin position="88"/>
        <end position="169"/>
    </location>
</feature>
<keyword evidence="2" id="KW-0808">Transferase</keyword>
<dbReference type="Gene3D" id="3.40.50.300">
    <property type="entry name" value="P-loop containing nucleotide triphosphate hydrolases"/>
    <property type="match status" value="2"/>
</dbReference>
<keyword evidence="2" id="KW-0418">Kinase</keyword>
<protein>
    <submittedName>
        <fullName evidence="2">Uridine kinase</fullName>
    </submittedName>
</protein>
<dbReference type="Pfam" id="PF00485">
    <property type="entry name" value="PRK"/>
    <property type="match status" value="1"/>
</dbReference>
<organism evidence="2 3">
    <name type="scientific">Paenibacillus mendelii</name>
    <dbReference type="NCBI Taxonomy" id="206163"/>
    <lineage>
        <taxon>Bacteria</taxon>
        <taxon>Bacillati</taxon>
        <taxon>Bacillota</taxon>
        <taxon>Bacilli</taxon>
        <taxon>Bacillales</taxon>
        <taxon>Paenibacillaceae</taxon>
        <taxon>Paenibacillus</taxon>
    </lineage>
</organism>
<keyword evidence="3" id="KW-1185">Reference proteome</keyword>
<dbReference type="InterPro" id="IPR027417">
    <property type="entry name" value="P-loop_NTPase"/>
</dbReference>
<dbReference type="SUPFAM" id="SSF52540">
    <property type="entry name" value="P-loop containing nucleoside triphosphate hydrolases"/>
    <property type="match status" value="1"/>
</dbReference>
<evidence type="ECO:0000313" key="2">
    <source>
        <dbReference type="EMBL" id="MFC0390226.1"/>
    </source>
</evidence>
<proteinExistence type="predicted"/>
<evidence type="ECO:0000259" key="1">
    <source>
        <dbReference type="Pfam" id="PF00485"/>
    </source>
</evidence>
<reference evidence="2 3" key="1">
    <citation type="submission" date="2024-09" db="EMBL/GenBank/DDBJ databases">
        <authorList>
            <person name="Sun Q."/>
            <person name="Mori K."/>
        </authorList>
    </citation>
    <scope>NUCLEOTIDE SEQUENCE [LARGE SCALE GENOMIC DNA]</scope>
    <source>
        <strain evidence="2 3">CCM 4839</strain>
    </source>
</reference>
<dbReference type="GO" id="GO:0016301">
    <property type="term" value="F:kinase activity"/>
    <property type="evidence" value="ECO:0007669"/>
    <property type="project" value="UniProtKB-KW"/>
</dbReference>
<gene>
    <name evidence="2" type="ORF">ACFFJ8_02430</name>
</gene>
<name>A0ABV6J2X8_9BACL</name>